<dbReference type="PRINTS" id="PR00035">
    <property type="entry name" value="HTHGNTR"/>
</dbReference>
<dbReference type="PROSITE" id="PS50949">
    <property type="entry name" value="HTH_GNTR"/>
    <property type="match status" value="1"/>
</dbReference>
<dbReference type="InterPro" id="IPR008920">
    <property type="entry name" value="TF_FadR/GntR_C"/>
</dbReference>
<dbReference type="SMART" id="SM00345">
    <property type="entry name" value="HTH_GNTR"/>
    <property type="match status" value="1"/>
</dbReference>
<dbReference type="RefSeq" id="WP_064122403.1">
    <property type="nucleotide sequence ID" value="NZ_CP015243.1"/>
</dbReference>
<dbReference type="EMBL" id="CP015243">
    <property type="protein sequence ID" value="ANF57455.1"/>
    <property type="molecule type" value="Genomic_DNA"/>
</dbReference>
<evidence type="ECO:0000256" key="1">
    <source>
        <dbReference type="ARBA" id="ARBA00023015"/>
    </source>
</evidence>
<accession>A0A172YER2</accession>
<dbReference type="InterPro" id="IPR036388">
    <property type="entry name" value="WH-like_DNA-bd_sf"/>
</dbReference>
<dbReference type="NCBIfam" id="NF003011">
    <property type="entry name" value="PRK03837.1"/>
    <property type="match status" value="1"/>
</dbReference>
<dbReference type="PANTHER" id="PTHR43537:SF53">
    <property type="entry name" value="HTH-TYPE TRANSCRIPTIONAL REPRESSOR NANR"/>
    <property type="match status" value="1"/>
</dbReference>
<dbReference type="PANTHER" id="PTHR43537">
    <property type="entry name" value="TRANSCRIPTIONAL REGULATOR, GNTR FAMILY"/>
    <property type="match status" value="1"/>
</dbReference>
<dbReference type="SUPFAM" id="SSF46785">
    <property type="entry name" value="Winged helix' DNA-binding domain"/>
    <property type="match status" value="1"/>
</dbReference>
<protein>
    <submittedName>
        <fullName evidence="5">GntR family transcriptional regulator</fullName>
    </submittedName>
</protein>
<evidence type="ECO:0000256" key="2">
    <source>
        <dbReference type="ARBA" id="ARBA00023125"/>
    </source>
</evidence>
<dbReference type="KEGG" id="haa:A5892_08240"/>
<evidence type="ECO:0000256" key="3">
    <source>
        <dbReference type="ARBA" id="ARBA00023163"/>
    </source>
</evidence>
<keyword evidence="1" id="KW-0805">Transcription regulation</keyword>
<dbReference type="Gene3D" id="1.20.120.530">
    <property type="entry name" value="GntR ligand-binding domain-like"/>
    <property type="match status" value="1"/>
</dbReference>
<organism evidence="5 6">
    <name type="scientific">Halotalea alkalilenta</name>
    <dbReference type="NCBI Taxonomy" id="376489"/>
    <lineage>
        <taxon>Bacteria</taxon>
        <taxon>Pseudomonadati</taxon>
        <taxon>Pseudomonadota</taxon>
        <taxon>Gammaproteobacteria</taxon>
        <taxon>Oceanospirillales</taxon>
        <taxon>Halomonadaceae</taxon>
        <taxon>Halotalea</taxon>
    </lineage>
</organism>
<dbReference type="InterPro" id="IPR000524">
    <property type="entry name" value="Tscrpt_reg_HTH_GntR"/>
</dbReference>
<evidence type="ECO:0000313" key="6">
    <source>
        <dbReference type="Proteomes" id="UP000077875"/>
    </source>
</evidence>
<reference evidence="5 6" key="1">
    <citation type="submission" date="2016-04" db="EMBL/GenBank/DDBJ databases">
        <title>Complete Genome Sequence of Halotalea alkalilenta IHB B 13600.</title>
        <authorList>
            <person name="Swarnkar M.K."/>
            <person name="Sharma A."/>
            <person name="Kaushal K."/>
            <person name="Soni R."/>
            <person name="Rana S."/>
            <person name="Singh A.K."/>
            <person name="Gulati A."/>
        </authorList>
    </citation>
    <scope>NUCLEOTIDE SEQUENCE [LARGE SCALE GENOMIC DNA]</scope>
    <source>
        <strain evidence="5 6">IHB B 13600</strain>
    </source>
</reference>
<dbReference type="Pfam" id="PF00392">
    <property type="entry name" value="GntR"/>
    <property type="match status" value="1"/>
</dbReference>
<name>A0A172YER2_9GAMM</name>
<dbReference type="SMART" id="SM00895">
    <property type="entry name" value="FCD"/>
    <property type="match status" value="1"/>
</dbReference>
<keyword evidence="6" id="KW-1185">Reference proteome</keyword>
<dbReference type="SUPFAM" id="SSF48008">
    <property type="entry name" value="GntR ligand-binding domain-like"/>
    <property type="match status" value="1"/>
</dbReference>
<dbReference type="AlphaFoldDB" id="A0A172YER2"/>
<dbReference type="InterPro" id="IPR011711">
    <property type="entry name" value="GntR_C"/>
</dbReference>
<gene>
    <name evidence="5" type="ORF">A5892_08240</name>
</gene>
<dbReference type="Proteomes" id="UP000077875">
    <property type="component" value="Chromosome"/>
</dbReference>
<sequence>MPPLKPLKKRPVARRKLSEIVFEQLIELIREEGYAPGDPLPTERELMETFGVGRPVVREALQRLEGMGMISIQHGERAKVRQLDMHALIQQLDVSARHLLSTSAESVDHLREARVFFETGLVRIVAERADADALERLRAALERMRTLSDAPRTEFIPADMAFHLEIARISGNPIYLAVAKAILEWMADYRRDMLRFKGTEVSIAEHERIFERVEQGDAEGAVRAMRDHLTAVGGG</sequence>
<dbReference type="InterPro" id="IPR036390">
    <property type="entry name" value="WH_DNA-bd_sf"/>
</dbReference>
<dbReference type="STRING" id="376489.A5892_08240"/>
<dbReference type="Gene3D" id="1.10.10.10">
    <property type="entry name" value="Winged helix-like DNA-binding domain superfamily/Winged helix DNA-binding domain"/>
    <property type="match status" value="1"/>
</dbReference>
<dbReference type="Pfam" id="PF07729">
    <property type="entry name" value="FCD"/>
    <property type="match status" value="1"/>
</dbReference>
<evidence type="ECO:0000259" key="4">
    <source>
        <dbReference type="PROSITE" id="PS50949"/>
    </source>
</evidence>
<feature type="domain" description="HTH gntR-type" evidence="4">
    <location>
        <begin position="15"/>
        <end position="83"/>
    </location>
</feature>
<evidence type="ECO:0000313" key="5">
    <source>
        <dbReference type="EMBL" id="ANF57455.1"/>
    </source>
</evidence>
<proteinExistence type="predicted"/>
<dbReference type="CDD" id="cd07377">
    <property type="entry name" value="WHTH_GntR"/>
    <property type="match status" value="1"/>
</dbReference>
<dbReference type="GO" id="GO:0003700">
    <property type="term" value="F:DNA-binding transcription factor activity"/>
    <property type="evidence" value="ECO:0007669"/>
    <property type="project" value="InterPro"/>
</dbReference>
<keyword evidence="2" id="KW-0238">DNA-binding</keyword>
<dbReference type="GO" id="GO:0003677">
    <property type="term" value="F:DNA binding"/>
    <property type="evidence" value="ECO:0007669"/>
    <property type="project" value="UniProtKB-KW"/>
</dbReference>
<keyword evidence="3" id="KW-0804">Transcription</keyword>